<dbReference type="PANTHER" id="PTHR36932">
    <property type="entry name" value="CAPSULAR POLYSACCHARIDE BIOSYNTHESIS PROTEIN"/>
    <property type="match status" value="1"/>
</dbReference>
<name>A0A255ZVY7_9FLAO</name>
<dbReference type="OrthoDB" id="580775at2"/>
<keyword evidence="1" id="KW-0175">Coiled coil</keyword>
<evidence type="ECO:0000313" key="3">
    <source>
        <dbReference type="Proteomes" id="UP000216035"/>
    </source>
</evidence>
<dbReference type="PANTHER" id="PTHR36932:SF1">
    <property type="entry name" value="CAPSULAR POLYSACCHARIDE BIOSYNTHESIS PROTEIN"/>
    <property type="match status" value="1"/>
</dbReference>
<sequence length="436" mass="49697">MIGLADLSLEWLGFPLQKAQKDLQQFERELTENAAEYQRKKAAEILEFHLRNNSYYRAIFEKSRATDFQNAPVLTKTDFQQPLANRLSAGFTTKNVYVNKTSGSSGEPFIFAKDKYCHALTWAYIKQQFGAHGIDFNRDLQARFYGIPLEGLPKLKEEVKDSLMHRRRFPVFDLSDKVLETYLARFQKSAFAYLNGYTSSLLLFAKFLAKKGVVLKDVCSTLKAVFTTSEMLFESDRQFMERAFGVPIVNEYGASELDLIAFENPSGVWKINQATLLVEILNERNEVLPYGEAGKIVITALYNRAHPFIRYDIGDNGILDFDQQTQTLFLKQLTGRTNDIAVLPSGKTTPGLTFYYVTKSIIQDQAKVKEFVIKQTNTNSFTIEYVASEPLSETEKAEIVAANERYLESGLHFTFEQKTALERSRSGKLKQFSVAF</sequence>
<dbReference type="Proteomes" id="UP000216035">
    <property type="component" value="Unassembled WGS sequence"/>
</dbReference>
<reference evidence="2 3" key="1">
    <citation type="submission" date="2017-07" db="EMBL/GenBank/DDBJ databases">
        <title>Flavobacterium cyanobacteriorum sp. nov., isolated from cyanobacterial aggregates in a eutrophic lake.</title>
        <authorList>
            <person name="Cai H."/>
        </authorList>
    </citation>
    <scope>NUCLEOTIDE SEQUENCE [LARGE SCALE GENOMIC DNA]</scope>
    <source>
        <strain evidence="2 3">TH167</strain>
    </source>
</reference>
<dbReference type="Gene3D" id="3.40.50.12780">
    <property type="entry name" value="N-terminal domain of ligase-like"/>
    <property type="match status" value="1"/>
</dbReference>
<gene>
    <name evidence="2" type="ORF">CHX27_05660</name>
</gene>
<organism evidence="2 3">
    <name type="scientific">Flavobacterium aurantiibacter</name>
    <dbReference type="NCBI Taxonomy" id="2023067"/>
    <lineage>
        <taxon>Bacteria</taxon>
        <taxon>Pseudomonadati</taxon>
        <taxon>Bacteroidota</taxon>
        <taxon>Flavobacteriia</taxon>
        <taxon>Flavobacteriales</taxon>
        <taxon>Flavobacteriaceae</taxon>
        <taxon>Flavobacterium</taxon>
    </lineage>
</organism>
<dbReference type="SUPFAM" id="SSF56801">
    <property type="entry name" value="Acetyl-CoA synthetase-like"/>
    <property type="match status" value="1"/>
</dbReference>
<accession>A0A255ZVY7</accession>
<evidence type="ECO:0000256" key="1">
    <source>
        <dbReference type="SAM" id="Coils"/>
    </source>
</evidence>
<protein>
    <submittedName>
        <fullName evidence="2">AMP-binding protein</fullName>
    </submittedName>
</protein>
<keyword evidence="3" id="KW-1185">Reference proteome</keyword>
<feature type="coiled-coil region" evidence="1">
    <location>
        <begin position="16"/>
        <end position="43"/>
    </location>
</feature>
<dbReference type="RefSeq" id="WP_094485791.1">
    <property type="nucleotide sequence ID" value="NZ_NOXX01000178.1"/>
</dbReference>
<proteinExistence type="predicted"/>
<evidence type="ECO:0000313" key="2">
    <source>
        <dbReference type="EMBL" id="OYQ45606.1"/>
    </source>
</evidence>
<dbReference type="InterPro" id="IPR053158">
    <property type="entry name" value="CapK_Type1_Caps_Biosynth"/>
</dbReference>
<dbReference type="EMBL" id="NOXX01000178">
    <property type="protein sequence ID" value="OYQ45606.1"/>
    <property type="molecule type" value="Genomic_DNA"/>
</dbReference>
<comment type="caution">
    <text evidence="2">The sequence shown here is derived from an EMBL/GenBank/DDBJ whole genome shotgun (WGS) entry which is preliminary data.</text>
</comment>
<dbReference type="AlphaFoldDB" id="A0A255ZVY7"/>
<dbReference type="InterPro" id="IPR042099">
    <property type="entry name" value="ANL_N_sf"/>
</dbReference>